<evidence type="ECO:0000313" key="6">
    <source>
        <dbReference type="EMBL" id="PJA47375.1"/>
    </source>
</evidence>
<evidence type="ECO:0000256" key="4">
    <source>
        <dbReference type="RuleBase" id="RU004478"/>
    </source>
</evidence>
<proteinExistence type="inferred from homology"/>
<dbReference type="GO" id="GO:0006457">
    <property type="term" value="P:protein folding"/>
    <property type="evidence" value="ECO:0007669"/>
    <property type="project" value="InterPro"/>
</dbReference>
<organism evidence="6 7">
    <name type="scientific">Candidatus Uhrbacteria bacterium CG_4_9_14_3_um_filter_36_7</name>
    <dbReference type="NCBI Taxonomy" id="1975033"/>
    <lineage>
        <taxon>Bacteria</taxon>
        <taxon>Candidatus Uhriibacteriota</taxon>
    </lineage>
</organism>
<comment type="subunit">
    <text evidence="3">Homodimer.</text>
</comment>
<evidence type="ECO:0000256" key="5">
    <source>
        <dbReference type="SAM" id="MobiDB-lite"/>
    </source>
</evidence>
<accession>A0A2M7XHQ5</accession>
<dbReference type="PRINTS" id="PR00773">
    <property type="entry name" value="GRPEPROTEIN"/>
</dbReference>
<dbReference type="InterPro" id="IPR009012">
    <property type="entry name" value="GrpE_head"/>
</dbReference>
<dbReference type="EMBL" id="PFWS01000027">
    <property type="protein sequence ID" value="PJA47375.1"/>
    <property type="molecule type" value="Genomic_DNA"/>
</dbReference>
<dbReference type="Proteomes" id="UP000229749">
    <property type="component" value="Unassembled WGS sequence"/>
</dbReference>
<comment type="subcellular location">
    <subcellularLocation>
        <location evidence="3">Cytoplasm</location>
    </subcellularLocation>
</comment>
<gene>
    <name evidence="3 6" type="primary">grpE</name>
    <name evidence="6" type="ORF">CO172_01755</name>
</gene>
<dbReference type="PANTHER" id="PTHR21237:SF23">
    <property type="entry name" value="GRPE PROTEIN HOMOLOG, MITOCHONDRIAL"/>
    <property type="match status" value="1"/>
</dbReference>
<dbReference type="CDD" id="cd00446">
    <property type="entry name" value="GrpE"/>
    <property type="match status" value="1"/>
</dbReference>
<keyword evidence="2 3" id="KW-0143">Chaperone</keyword>
<dbReference type="Gene3D" id="2.30.22.10">
    <property type="entry name" value="Head domain of nucleotide exchange factor GrpE"/>
    <property type="match status" value="1"/>
</dbReference>
<dbReference type="GO" id="GO:0051082">
    <property type="term" value="F:unfolded protein binding"/>
    <property type="evidence" value="ECO:0007669"/>
    <property type="project" value="TreeGrafter"/>
</dbReference>
<feature type="region of interest" description="Disordered" evidence="5">
    <location>
        <begin position="1"/>
        <end position="27"/>
    </location>
</feature>
<dbReference type="SUPFAM" id="SSF51064">
    <property type="entry name" value="Head domain of nucleotide exchange factor GrpE"/>
    <property type="match status" value="1"/>
</dbReference>
<evidence type="ECO:0000313" key="7">
    <source>
        <dbReference type="Proteomes" id="UP000229749"/>
    </source>
</evidence>
<comment type="similarity">
    <text evidence="1 3 4">Belongs to the GrpE family.</text>
</comment>
<dbReference type="InterPro" id="IPR000740">
    <property type="entry name" value="GrpE"/>
</dbReference>
<dbReference type="PANTHER" id="PTHR21237">
    <property type="entry name" value="GRPE PROTEIN"/>
    <property type="match status" value="1"/>
</dbReference>
<keyword evidence="3" id="KW-0963">Cytoplasm</keyword>
<reference evidence="7" key="1">
    <citation type="submission" date="2017-09" db="EMBL/GenBank/DDBJ databases">
        <title>Depth-based differentiation of microbial function through sediment-hosted aquifers and enrichment of novel symbionts in the deep terrestrial subsurface.</title>
        <authorList>
            <person name="Probst A.J."/>
            <person name="Ladd B."/>
            <person name="Jarett J.K."/>
            <person name="Geller-Mcgrath D.E."/>
            <person name="Sieber C.M.K."/>
            <person name="Emerson J.B."/>
            <person name="Anantharaman K."/>
            <person name="Thomas B.C."/>
            <person name="Malmstrom R."/>
            <person name="Stieglmeier M."/>
            <person name="Klingl A."/>
            <person name="Woyke T."/>
            <person name="Ryan C.M."/>
            <person name="Banfield J.F."/>
        </authorList>
    </citation>
    <scope>NUCLEOTIDE SEQUENCE [LARGE SCALE GENOMIC DNA]</scope>
</reference>
<dbReference type="SUPFAM" id="SSF58014">
    <property type="entry name" value="Coiled-coil domain of nucleotide exchange factor GrpE"/>
    <property type="match status" value="1"/>
</dbReference>
<dbReference type="HAMAP" id="MF_01151">
    <property type="entry name" value="GrpE"/>
    <property type="match status" value="1"/>
</dbReference>
<comment type="caution">
    <text evidence="6">The sequence shown here is derived from an EMBL/GenBank/DDBJ whole genome shotgun (WGS) entry which is preliminary data.</text>
</comment>
<protein>
    <recommendedName>
        <fullName evidence="3">Protein GrpE</fullName>
    </recommendedName>
    <alternativeName>
        <fullName evidence="3">HSP-70 cofactor</fullName>
    </alternativeName>
</protein>
<dbReference type="Pfam" id="PF01025">
    <property type="entry name" value="GrpE"/>
    <property type="match status" value="1"/>
</dbReference>
<evidence type="ECO:0000256" key="1">
    <source>
        <dbReference type="ARBA" id="ARBA00009054"/>
    </source>
</evidence>
<keyword evidence="3" id="KW-0346">Stress response</keyword>
<name>A0A2M7XHQ5_9BACT</name>
<dbReference type="GO" id="GO:0042803">
    <property type="term" value="F:protein homodimerization activity"/>
    <property type="evidence" value="ECO:0007669"/>
    <property type="project" value="InterPro"/>
</dbReference>
<dbReference type="GO" id="GO:0005737">
    <property type="term" value="C:cytoplasm"/>
    <property type="evidence" value="ECO:0007669"/>
    <property type="project" value="UniProtKB-SubCell"/>
</dbReference>
<sequence>MMGNDNKLSYKDENDPEDFLDNTQEKQKELEQKCEEYLLGWKRALADYDNLKKEIVREKKSLQEFILIDYLERLFPIVDHFAKAIQYKPNDVSKEIENWFQGILCVESQLRELLKELGVKSFGQEGDLFDAHQHEAIASRSDPLKEEGVILEVQQVGWKREEKVLRPAKVIINKISDSDS</sequence>
<dbReference type="InterPro" id="IPR013805">
    <property type="entry name" value="GrpE_CC"/>
</dbReference>
<dbReference type="GO" id="GO:0000774">
    <property type="term" value="F:adenyl-nucleotide exchange factor activity"/>
    <property type="evidence" value="ECO:0007669"/>
    <property type="project" value="InterPro"/>
</dbReference>
<evidence type="ECO:0000256" key="2">
    <source>
        <dbReference type="ARBA" id="ARBA00023186"/>
    </source>
</evidence>
<dbReference type="AlphaFoldDB" id="A0A2M7XHQ5"/>
<evidence type="ECO:0000256" key="3">
    <source>
        <dbReference type="HAMAP-Rule" id="MF_01151"/>
    </source>
</evidence>
<dbReference type="GO" id="GO:0051087">
    <property type="term" value="F:protein-folding chaperone binding"/>
    <property type="evidence" value="ECO:0007669"/>
    <property type="project" value="InterPro"/>
</dbReference>
<dbReference type="Gene3D" id="3.90.20.20">
    <property type="match status" value="1"/>
</dbReference>
<comment type="function">
    <text evidence="3">Participates actively in the response to hyperosmotic and heat shock by preventing the aggregation of stress-denatured proteins, in association with DnaK and GrpE. It is the nucleotide exchange factor for DnaK and may function as a thermosensor. Unfolded proteins bind initially to DnaJ; upon interaction with the DnaJ-bound protein, DnaK hydrolyzes its bound ATP, resulting in the formation of a stable complex. GrpE releases ADP from DnaK; ATP binding to DnaK triggers the release of the substrate protein, thus completing the reaction cycle. Several rounds of ATP-dependent interactions between DnaJ, DnaK and GrpE are required for fully efficient folding.</text>
</comment>